<dbReference type="AlphaFoldDB" id="A0A813HIS1"/>
<dbReference type="PANTHER" id="PTHR11102">
    <property type="entry name" value="SEL-1-LIKE PROTEIN"/>
    <property type="match status" value="1"/>
</dbReference>
<dbReference type="InterPro" id="IPR005123">
    <property type="entry name" value="Oxoglu/Fe-dep_dioxygenase_dom"/>
</dbReference>
<comment type="caution">
    <text evidence="4">The sequence shown here is derived from an EMBL/GenBank/DDBJ whole genome shotgun (WGS) entry which is preliminary data.</text>
</comment>
<evidence type="ECO:0000313" key="5">
    <source>
        <dbReference type="Proteomes" id="UP000654075"/>
    </source>
</evidence>
<evidence type="ECO:0000256" key="1">
    <source>
        <dbReference type="ARBA" id="ARBA00038101"/>
    </source>
</evidence>
<dbReference type="OrthoDB" id="429712at2759"/>
<keyword evidence="5" id="KW-1185">Reference proteome</keyword>
<proteinExistence type="inferred from homology"/>
<dbReference type="Gene3D" id="1.25.40.10">
    <property type="entry name" value="Tetratricopeptide repeat domain"/>
    <property type="match status" value="2"/>
</dbReference>
<accession>A0A813HIS1</accession>
<evidence type="ECO:0000259" key="3">
    <source>
        <dbReference type="PROSITE" id="PS51471"/>
    </source>
</evidence>
<dbReference type="SUPFAM" id="SSF81901">
    <property type="entry name" value="HCP-like"/>
    <property type="match status" value="2"/>
</dbReference>
<dbReference type="PROSITE" id="PS51471">
    <property type="entry name" value="FE2OG_OXY"/>
    <property type="match status" value="1"/>
</dbReference>
<protein>
    <recommendedName>
        <fullName evidence="3">Fe2OG dioxygenase domain-containing protein</fullName>
    </recommendedName>
</protein>
<organism evidence="4 5">
    <name type="scientific">Polarella glacialis</name>
    <name type="common">Dinoflagellate</name>
    <dbReference type="NCBI Taxonomy" id="89957"/>
    <lineage>
        <taxon>Eukaryota</taxon>
        <taxon>Sar</taxon>
        <taxon>Alveolata</taxon>
        <taxon>Dinophyceae</taxon>
        <taxon>Suessiales</taxon>
        <taxon>Suessiaceae</taxon>
        <taxon>Polarella</taxon>
    </lineage>
</organism>
<dbReference type="InterPro" id="IPR011990">
    <property type="entry name" value="TPR-like_helical_dom_sf"/>
</dbReference>
<feature type="region of interest" description="Disordered" evidence="2">
    <location>
        <begin position="603"/>
        <end position="633"/>
    </location>
</feature>
<dbReference type="EMBL" id="CAJNNV010031683">
    <property type="protein sequence ID" value="CAE8637347.1"/>
    <property type="molecule type" value="Genomic_DNA"/>
</dbReference>
<dbReference type="InterPro" id="IPR050767">
    <property type="entry name" value="Sel1_AlgK"/>
</dbReference>
<dbReference type="Gene3D" id="2.60.120.620">
    <property type="entry name" value="q2cbj1_9rhob like domain"/>
    <property type="match status" value="1"/>
</dbReference>
<dbReference type="InterPro" id="IPR006597">
    <property type="entry name" value="Sel1-like"/>
</dbReference>
<dbReference type="PANTHER" id="PTHR11102:SF160">
    <property type="entry name" value="ERAD-ASSOCIATED E3 UBIQUITIN-PROTEIN LIGASE COMPONENT HRD3"/>
    <property type="match status" value="1"/>
</dbReference>
<dbReference type="Pfam" id="PF08238">
    <property type="entry name" value="Sel1"/>
    <property type="match status" value="7"/>
</dbReference>
<dbReference type="SMART" id="SM00671">
    <property type="entry name" value="SEL1"/>
    <property type="match status" value="6"/>
</dbReference>
<evidence type="ECO:0000256" key="2">
    <source>
        <dbReference type="SAM" id="MobiDB-lite"/>
    </source>
</evidence>
<comment type="similarity">
    <text evidence="1">Belongs to the sel-1 family.</text>
</comment>
<name>A0A813HIS1_POLGL</name>
<dbReference type="Proteomes" id="UP000654075">
    <property type="component" value="Unassembled WGS sequence"/>
</dbReference>
<feature type="domain" description="Fe2OG dioxygenase" evidence="3">
    <location>
        <begin position="161"/>
        <end position="251"/>
    </location>
</feature>
<gene>
    <name evidence="4" type="ORF">PGLA1383_LOCUS52714</name>
</gene>
<sequence>MVEMSWLKFGPTRTIQIISRKSDRCRTYEEAAVSLPKPGAGSRELFLVGGMIEVELAQTLLRQAREMEFSRDADSVDGRPGFERVIVDAGEFLPWGASGEGRDEEGLLAGASVLGGLFEGPGPGPGGSASEKSESEKRLSEVVDQRLLPYVRWRYGCASAVLSHALLRRYLPEERRIHPTHFDVQAFCTVVIGLNPDDFEGGLYVQPTPSSKSQAFVHLLTGDAVVHRYDVQHGVRVFSGERYSLIFWFKDSAEACASDTAPWYELDARLGDADAQLNLAGLLEQGLAGYSKDLVKAKAWYRRAAEAGQAQAQVALARFYFHGLGGLGKDTTLAQSWLQHAAVLGDPAAQRKVGQLLLEGAGEVNYPGSRLEGERWLREAAEQKDRAACLRLARYLLKADGSHAHQEALEWLTRAADLGDGSAQFELGLRELLGENPATTDPVLAFRWISRSASNSFAPAQSALAVLLLESLQLWTSSGRCALSEEDSEPEVLSKAIRWLQDAADQGDPDGLYNIGLLFASGVGVTQDGNKAAILFRAAVAAGSKDATELLCLARQTPPSDGMVLPNILEQLAASAKLALGTVRPFLVGRSTSDESAMAAAVGTGSNAENGTVRIPSHEQMNQKGKPGIRCPS</sequence>
<evidence type="ECO:0000313" key="4">
    <source>
        <dbReference type="EMBL" id="CAE8637347.1"/>
    </source>
</evidence>
<reference evidence="4" key="1">
    <citation type="submission" date="2021-02" db="EMBL/GenBank/DDBJ databases">
        <authorList>
            <person name="Dougan E. K."/>
            <person name="Rhodes N."/>
            <person name="Thang M."/>
            <person name="Chan C."/>
        </authorList>
    </citation>
    <scope>NUCLEOTIDE SEQUENCE</scope>
</reference>